<evidence type="ECO:0000313" key="1">
    <source>
        <dbReference type="EMBL" id="CAL1616605.1"/>
    </source>
</evidence>
<sequence>METLADQARENTLAEPGMLMLKLAEVTAPVGLVSPQTSFLRAPACSEPGVRRGVNGPWVSKREGRQQVCHSSSALLLCGSAARAVAKDQQCIKMDKSWLHEYASAGKLRPKISSASRWMCPGFTNMPPLENYGRRSAVHQDGCVLASRICLRWKTTAEDQQCIKMDVSWFHEYASAGKLRPKISASRWS</sequence>
<evidence type="ECO:0000313" key="2">
    <source>
        <dbReference type="Proteomes" id="UP001497482"/>
    </source>
</evidence>
<proteinExistence type="predicted"/>
<organism evidence="1 2">
    <name type="scientific">Knipowitschia caucasica</name>
    <name type="common">Caucasian dwarf goby</name>
    <name type="synonym">Pomatoschistus caucasicus</name>
    <dbReference type="NCBI Taxonomy" id="637954"/>
    <lineage>
        <taxon>Eukaryota</taxon>
        <taxon>Metazoa</taxon>
        <taxon>Chordata</taxon>
        <taxon>Craniata</taxon>
        <taxon>Vertebrata</taxon>
        <taxon>Euteleostomi</taxon>
        <taxon>Actinopterygii</taxon>
        <taxon>Neopterygii</taxon>
        <taxon>Teleostei</taxon>
        <taxon>Neoteleostei</taxon>
        <taxon>Acanthomorphata</taxon>
        <taxon>Gobiaria</taxon>
        <taxon>Gobiiformes</taxon>
        <taxon>Gobioidei</taxon>
        <taxon>Gobiidae</taxon>
        <taxon>Gobiinae</taxon>
        <taxon>Knipowitschia</taxon>
    </lineage>
</organism>
<gene>
    <name evidence="1" type="ORF">KC01_LOCUS42323</name>
</gene>
<dbReference type="EMBL" id="OZ035831">
    <property type="protein sequence ID" value="CAL1616605.1"/>
    <property type="molecule type" value="Genomic_DNA"/>
</dbReference>
<keyword evidence="2" id="KW-1185">Reference proteome</keyword>
<protein>
    <submittedName>
        <fullName evidence="1">Uncharacterized protein</fullName>
    </submittedName>
</protein>
<name>A0AAV2MTE8_KNICA</name>
<dbReference type="Proteomes" id="UP001497482">
    <property type="component" value="Chromosome 9"/>
</dbReference>
<accession>A0AAV2MTE8</accession>
<reference evidence="1 2" key="1">
    <citation type="submission" date="2024-04" db="EMBL/GenBank/DDBJ databases">
        <authorList>
            <person name="Waldvogel A.-M."/>
            <person name="Schoenle A."/>
        </authorList>
    </citation>
    <scope>NUCLEOTIDE SEQUENCE [LARGE SCALE GENOMIC DNA]</scope>
</reference>
<dbReference type="AlphaFoldDB" id="A0AAV2MTE8"/>